<sequence length="98" mass="11230">MAHDEHTQFWQKNAVAGDVCKTDMERLYFVLENTPRVARPHERLTTIFRTEPELHASRTRDAGTAGKQIGERISRPGGFTARELHFRERTIIGDEVAP</sequence>
<evidence type="ECO:0000313" key="2">
    <source>
        <dbReference type="EMBL" id="RTQ86091.1"/>
    </source>
</evidence>
<gene>
    <name evidence="2" type="ORF">EKL94_19070</name>
</gene>
<feature type="region of interest" description="Disordered" evidence="1">
    <location>
        <begin position="50"/>
        <end position="77"/>
    </location>
</feature>
<dbReference type="Proteomes" id="UP000271705">
    <property type="component" value="Unassembled WGS sequence"/>
</dbReference>
<proteinExistence type="predicted"/>
<comment type="caution">
    <text evidence="2">The sequence shown here is derived from an EMBL/GenBank/DDBJ whole genome shotgun (WGS) entry which is preliminary data.</text>
</comment>
<name>A0A431UBL3_STEMA</name>
<feature type="compositionally biased region" description="Basic and acidic residues" evidence="1">
    <location>
        <begin position="50"/>
        <end position="61"/>
    </location>
</feature>
<reference evidence="2 3" key="1">
    <citation type="submission" date="2018-12" db="EMBL/GenBank/DDBJ databases">
        <authorList>
            <person name="Kartti S."/>
            <person name="Manni A."/>
            <person name="Chemao El Fihri M.W."/>
            <person name="Laamarti M."/>
            <person name="Temsamani L."/>
            <person name="El Jamali J.E."/>
            <person name="Ouadghiri M."/>
            <person name="Ibrahimi A."/>
            <person name="Filati-Maltouf A."/>
        </authorList>
    </citation>
    <scope>NUCLEOTIDE SEQUENCE [LARGE SCALE GENOMIC DNA]</scope>
    <source>
        <strain evidence="2 3">MDMC339</strain>
    </source>
</reference>
<evidence type="ECO:0000256" key="1">
    <source>
        <dbReference type="SAM" id="MobiDB-lite"/>
    </source>
</evidence>
<organism evidence="2 3">
    <name type="scientific">Stenotrophomonas maltophilia</name>
    <name type="common">Pseudomonas maltophilia</name>
    <name type="synonym">Xanthomonas maltophilia</name>
    <dbReference type="NCBI Taxonomy" id="40324"/>
    <lineage>
        <taxon>Bacteria</taxon>
        <taxon>Pseudomonadati</taxon>
        <taxon>Pseudomonadota</taxon>
        <taxon>Gammaproteobacteria</taxon>
        <taxon>Lysobacterales</taxon>
        <taxon>Lysobacteraceae</taxon>
        <taxon>Stenotrophomonas</taxon>
        <taxon>Stenotrophomonas maltophilia group</taxon>
    </lineage>
</organism>
<protein>
    <submittedName>
        <fullName evidence="2">Uncharacterized protein</fullName>
    </submittedName>
</protein>
<dbReference type="AlphaFoldDB" id="A0A431UBL3"/>
<evidence type="ECO:0000313" key="3">
    <source>
        <dbReference type="Proteomes" id="UP000271705"/>
    </source>
</evidence>
<accession>A0A431UBL3</accession>
<dbReference type="EMBL" id="RXLZ01000072">
    <property type="protein sequence ID" value="RTQ86091.1"/>
    <property type="molecule type" value="Genomic_DNA"/>
</dbReference>